<comment type="caution">
    <text evidence="5">The sequence shown here is derived from an EMBL/GenBank/DDBJ whole genome shotgun (WGS) entry which is preliminary data.</text>
</comment>
<dbReference type="InterPro" id="IPR010711">
    <property type="entry name" value="PLA2G12"/>
</dbReference>
<dbReference type="SUPFAM" id="SSF48619">
    <property type="entry name" value="Phospholipase A2, PLA2"/>
    <property type="match status" value="1"/>
</dbReference>
<evidence type="ECO:0000313" key="5">
    <source>
        <dbReference type="EMBL" id="KAK3879963.1"/>
    </source>
</evidence>
<evidence type="ECO:0008006" key="7">
    <source>
        <dbReference type="Google" id="ProtNLM"/>
    </source>
</evidence>
<evidence type="ECO:0000256" key="3">
    <source>
        <dbReference type="SAM" id="MobiDB-lite"/>
    </source>
</evidence>
<evidence type="ECO:0000313" key="6">
    <source>
        <dbReference type="Proteomes" id="UP001286313"/>
    </source>
</evidence>
<dbReference type="GO" id="GO:0005576">
    <property type="term" value="C:extracellular region"/>
    <property type="evidence" value="ECO:0007669"/>
    <property type="project" value="UniProtKB-SubCell"/>
</dbReference>
<feature type="signal peptide" evidence="4">
    <location>
        <begin position="1"/>
        <end position="24"/>
    </location>
</feature>
<feature type="compositionally biased region" description="Low complexity" evidence="3">
    <location>
        <begin position="98"/>
        <end position="120"/>
    </location>
</feature>
<dbReference type="PANTHER" id="PTHR12824:SF8">
    <property type="entry name" value="GXIVSPLA2, ISOFORM A"/>
    <property type="match status" value="1"/>
</dbReference>
<dbReference type="Pfam" id="PF06951">
    <property type="entry name" value="PLA2G12"/>
    <property type="match status" value="1"/>
</dbReference>
<dbReference type="InterPro" id="IPR036444">
    <property type="entry name" value="PLipase_A2_dom_sf"/>
</dbReference>
<dbReference type="AlphaFoldDB" id="A0AAE1FY63"/>
<keyword evidence="4" id="KW-0732">Signal</keyword>
<dbReference type="GO" id="GO:0005509">
    <property type="term" value="F:calcium ion binding"/>
    <property type="evidence" value="ECO:0007669"/>
    <property type="project" value="InterPro"/>
</dbReference>
<evidence type="ECO:0000256" key="4">
    <source>
        <dbReference type="SAM" id="SignalP"/>
    </source>
</evidence>
<evidence type="ECO:0000256" key="2">
    <source>
        <dbReference type="ARBA" id="ARBA00022525"/>
    </source>
</evidence>
<dbReference type="Proteomes" id="UP001286313">
    <property type="component" value="Unassembled WGS sequence"/>
</dbReference>
<keyword evidence="6" id="KW-1185">Reference proteome</keyword>
<organism evidence="5 6">
    <name type="scientific">Petrolisthes cinctipes</name>
    <name type="common">Flat porcelain crab</name>
    <dbReference type="NCBI Taxonomy" id="88211"/>
    <lineage>
        <taxon>Eukaryota</taxon>
        <taxon>Metazoa</taxon>
        <taxon>Ecdysozoa</taxon>
        <taxon>Arthropoda</taxon>
        <taxon>Crustacea</taxon>
        <taxon>Multicrustacea</taxon>
        <taxon>Malacostraca</taxon>
        <taxon>Eumalacostraca</taxon>
        <taxon>Eucarida</taxon>
        <taxon>Decapoda</taxon>
        <taxon>Pleocyemata</taxon>
        <taxon>Anomura</taxon>
        <taxon>Galatheoidea</taxon>
        <taxon>Porcellanidae</taxon>
        <taxon>Petrolisthes</taxon>
    </lineage>
</organism>
<name>A0AAE1FY63_PETCI</name>
<dbReference type="PANTHER" id="PTHR12824">
    <property type="entry name" value="GROUP XII SECRETORY PHOSPHOLIPASE A2 FAMILY MEMBER"/>
    <property type="match status" value="1"/>
</dbReference>
<dbReference type="EMBL" id="JAWQEG010001374">
    <property type="protein sequence ID" value="KAK3879963.1"/>
    <property type="molecule type" value="Genomic_DNA"/>
</dbReference>
<keyword evidence="2" id="KW-0964">Secreted</keyword>
<dbReference type="GO" id="GO:0016042">
    <property type="term" value="P:lipid catabolic process"/>
    <property type="evidence" value="ECO:0007669"/>
    <property type="project" value="InterPro"/>
</dbReference>
<proteinExistence type="predicted"/>
<dbReference type="PROSITE" id="PS00118">
    <property type="entry name" value="PA2_HIS"/>
    <property type="match status" value="1"/>
</dbReference>
<comment type="subcellular location">
    <subcellularLocation>
        <location evidence="1">Secreted</location>
    </subcellularLocation>
</comment>
<accession>A0AAE1FY63</accession>
<reference evidence="5" key="1">
    <citation type="submission" date="2023-10" db="EMBL/GenBank/DDBJ databases">
        <title>Genome assemblies of two species of porcelain crab, Petrolisthes cinctipes and Petrolisthes manimaculis (Anomura: Porcellanidae).</title>
        <authorList>
            <person name="Angst P."/>
        </authorList>
    </citation>
    <scope>NUCLEOTIDE SEQUENCE</scope>
    <source>
        <strain evidence="5">PB745_01</strain>
        <tissue evidence="5">Gill</tissue>
    </source>
</reference>
<evidence type="ECO:0000256" key="1">
    <source>
        <dbReference type="ARBA" id="ARBA00004613"/>
    </source>
</evidence>
<feature type="chain" id="PRO_5042007677" description="Phospholipase A2" evidence="4">
    <location>
        <begin position="25"/>
        <end position="232"/>
    </location>
</feature>
<gene>
    <name evidence="5" type="ORF">Pcinc_015525</name>
</gene>
<dbReference type="InterPro" id="IPR033113">
    <property type="entry name" value="PLA2_histidine"/>
</dbReference>
<sequence length="232" mass="24931">MRLPFCFLSAVLFLPSLLVGVADGADNVALFWNLYDAVISGGRILHDVAEGVGAVSKAIRAIDSFLDSTAQAQITEAMAKDKAEEEVKSTEEKKPTEEAATTTEGDSSSSSSNTASSSSSPMPPSISGCGALGLHIRDDTLPLKKMTECCSTHDACYSAACRSNKKDCDGKLRSCLFGMCDDRTLGKSVQYNCRGAAKLLFSGTMALSFQQYNTAQEKLECKKPEKGWKKRR</sequence>
<dbReference type="Gene3D" id="1.20.90.10">
    <property type="entry name" value="Phospholipase A2 domain"/>
    <property type="match status" value="1"/>
</dbReference>
<feature type="region of interest" description="Disordered" evidence="3">
    <location>
        <begin position="76"/>
        <end position="124"/>
    </location>
</feature>
<protein>
    <recommendedName>
        <fullName evidence="7">Phospholipase A2</fullName>
    </recommendedName>
</protein>
<feature type="compositionally biased region" description="Basic and acidic residues" evidence="3">
    <location>
        <begin position="78"/>
        <end position="97"/>
    </location>
</feature>
<dbReference type="GO" id="GO:0006644">
    <property type="term" value="P:phospholipid metabolic process"/>
    <property type="evidence" value="ECO:0007669"/>
    <property type="project" value="InterPro"/>
</dbReference>
<dbReference type="GO" id="GO:0004623">
    <property type="term" value="F:phospholipase A2 activity"/>
    <property type="evidence" value="ECO:0007669"/>
    <property type="project" value="InterPro"/>
</dbReference>
<dbReference type="GO" id="GO:0050482">
    <property type="term" value="P:arachidonate secretion"/>
    <property type="evidence" value="ECO:0007669"/>
    <property type="project" value="InterPro"/>
</dbReference>